<dbReference type="AlphaFoldDB" id="A0A4Y9L2W9"/>
<dbReference type="InterPro" id="IPR047655">
    <property type="entry name" value="Transpos_IS630-like"/>
</dbReference>
<dbReference type="OrthoDB" id="9803878at2"/>
<dbReference type="InterPro" id="IPR038717">
    <property type="entry name" value="Tc1-like_DDE_dom"/>
</dbReference>
<evidence type="ECO:0000313" key="4">
    <source>
        <dbReference type="Proteomes" id="UP000297966"/>
    </source>
</evidence>
<gene>
    <name evidence="3" type="ORF">E4K65_42715</name>
</gene>
<feature type="domain" description="Tc1-like transposase DDE" evidence="2">
    <location>
        <begin position="321"/>
        <end position="469"/>
    </location>
</feature>
<organism evidence="3 4">
    <name type="scientific">Bradyrhizobium niftali</name>
    <dbReference type="NCBI Taxonomy" id="2560055"/>
    <lineage>
        <taxon>Bacteria</taxon>
        <taxon>Pseudomonadati</taxon>
        <taxon>Pseudomonadota</taxon>
        <taxon>Alphaproteobacteria</taxon>
        <taxon>Hyphomicrobiales</taxon>
        <taxon>Nitrobacteraceae</taxon>
        <taxon>Bradyrhizobium</taxon>
    </lineage>
</organism>
<dbReference type="Gene3D" id="3.30.420.10">
    <property type="entry name" value="Ribonuclease H-like superfamily/Ribonuclease H"/>
    <property type="match status" value="1"/>
</dbReference>
<evidence type="ECO:0000259" key="2">
    <source>
        <dbReference type="Pfam" id="PF13358"/>
    </source>
</evidence>
<proteinExistence type="predicted"/>
<feature type="region of interest" description="Disordered" evidence="1">
    <location>
        <begin position="490"/>
        <end position="518"/>
    </location>
</feature>
<accession>A0A4Y9L2W9</accession>
<reference evidence="3 4" key="1">
    <citation type="submission" date="2019-03" db="EMBL/GenBank/DDBJ databases">
        <title>Bradyrhizobium diversity isolated from nodules of Chamaecrista fasciculata.</title>
        <authorList>
            <person name="Klepa M.S."/>
            <person name="Urquiaga M.O."/>
            <person name="Hungria M."/>
            <person name="Delamuta J.R."/>
        </authorList>
    </citation>
    <scope>NUCLEOTIDE SEQUENCE [LARGE SCALE GENOMIC DNA]</scope>
    <source>
        <strain evidence="3 4">CNPSo 3448</strain>
    </source>
</reference>
<protein>
    <submittedName>
        <fullName evidence="3">IS630 family transposase</fullName>
    </submittedName>
</protein>
<dbReference type="Pfam" id="PF13565">
    <property type="entry name" value="HTH_32"/>
    <property type="match status" value="1"/>
</dbReference>
<dbReference type="EMBL" id="SPQT01000045">
    <property type="protein sequence ID" value="TFV37928.1"/>
    <property type="molecule type" value="Genomic_DNA"/>
</dbReference>
<dbReference type="SUPFAM" id="SSF46689">
    <property type="entry name" value="Homeodomain-like"/>
    <property type="match status" value="1"/>
</dbReference>
<dbReference type="NCBIfam" id="NF033545">
    <property type="entry name" value="transpos_IS630"/>
    <property type="match status" value="1"/>
</dbReference>
<dbReference type="RefSeq" id="WP_135179210.1">
    <property type="nucleotide sequence ID" value="NZ_SPQT01000045.1"/>
</dbReference>
<sequence length="518" mass="57943">MPWKSNTLLEARSEFVQLALAPNANIQSICRSFNISRQTGYRTLARYRIAGARGLESQSHRPHHTPHRCPGHTEAAVLTVRADHPTWGGRKIAFHLRSVGCAGVPAASTITAVLARHNQLKGTPDPDRFLGLLGQLRKPLSQQDLPASLESHPDLTILVEKLENGRPAERRRALAVVASHSGLRTSVACRILKQSRSSYARSVRLFEEGRAERLFAPRINPHRKFDSEQVKEALFSILHQPPANFGINRTTWKMADLVRALREKGKPACEDVIRAIVKGAGYRWRKARIVLTSNDPDFSQKLQRIRSILADLKGGEAFFSIDEFGPFAVKAQHGRMLIGPGEQHFVAQWQQSKGSIIVTAAIELSTNQVTHFYSRKKNTEEMIRMLAALVAEYRDHTKLYLSWDAASWHVSKRLFEHIDAHNATIGSNGPQIHTAPLPARAQFLNVIESIFSGLARAIIHNSNYGSIDEAKAAIDRYFCERNAHFKGTPRRAGGNLWGKEREPAEFSPSNNCKDPRFG</sequence>
<evidence type="ECO:0000256" key="1">
    <source>
        <dbReference type="SAM" id="MobiDB-lite"/>
    </source>
</evidence>
<dbReference type="InterPro" id="IPR009057">
    <property type="entry name" value="Homeodomain-like_sf"/>
</dbReference>
<dbReference type="Pfam" id="PF13358">
    <property type="entry name" value="DDE_3"/>
    <property type="match status" value="1"/>
</dbReference>
<comment type="caution">
    <text evidence="3">The sequence shown here is derived from an EMBL/GenBank/DDBJ whole genome shotgun (WGS) entry which is preliminary data.</text>
</comment>
<dbReference type="Proteomes" id="UP000297966">
    <property type="component" value="Unassembled WGS sequence"/>
</dbReference>
<keyword evidence="4" id="KW-1185">Reference proteome</keyword>
<evidence type="ECO:0000313" key="3">
    <source>
        <dbReference type="EMBL" id="TFV37928.1"/>
    </source>
</evidence>
<dbReference type="GO" id="GO:0003676">
    <property type="term" value="F:nucleic acid binding"/>
    <property type="evidence" value="ECO:0007669"/>
    <property type="project" value="InterPro"/>
</dbReference>
<name>A0A4Y9L2W9_9BRAD</name>
<dbReference type="InterPro" id="IPR036397">
    <property type="entry name" value="RNaseH_sf"/>
</dbReference>